<evidence type="ECO:0000256" key="2">
    <source>
        <dbReference type="ARBA" id="ARBA00022722"/>
    </source>
</evidence>
<gene>
    <name evidence="8" type="ORF">FHP91_03860</name>
</gene>
<proteinExistence type="inferred from homology"/>
<feature type="domain" description="Endoribonuclease YicC-like N-terminal" evidence="6">
    <location>
        <begin position="2"/>
        <end position="155"/>
    </location>
</feature>
<evidence type="ECO:0000256" key="5">
    <source>
        <dbReference type="ARBA" id="ARBA00035648"/>
    </source>
</evidence>
<dbReference type="AlphaFoldDB" id="A0A557R0X4"/>
<reference evidence="8 9" key="1">
    <citation type="submission" date="2019-07" db="EMBL/GenBank/DDBJ databases">
        <title>The pathways for chlorine oxyanion respiration interact through the shared metabolite chlorate.</title>
        <authorList>
            <person name="Barnum T.P."/>
            <person name="Cheng Y."/>
            <person name="Hill K.A."/>
            <person name="Lucas L.N."/>
            <person name="Carlson H.K."/>
            <person name="Coates J.D."/>
        </authorList>
    </citation>
    <scope>NUCLEOTIDE SEQUENCE [LARGE SCALE GENOMIC DNA]</scope>
    <source>
        <strain evidence="8 9">SFB-3</strain>
    </source>
</reference>
<organism evidence="8 9">
    <name type="scientific">Denitromonas halophila</name>
    <dbReference type="NCBI Taxonomy" id="1629404"/>
    <lineage>
        <taxon>Bacteria</taxon>
        <taxon>Pseudomonadati</taxon>
        <taxon>Pseudomonadota</taxon>
        <taxon>Betaproteobacteria</taxon>
        <taxon>Rhodocyclales</taxon>
        <taxon>Zoogloeaceae</taxon>
        <taxon>Denitromonas</taxon>
    </lineage>
</organism>
<dbReference type="GO" id="GO:0016787">
    <property type="term" value="F:hydrolase activity"/>
    <property type="evidence" value="ECO:0007669"/>
    <property type="project" value="UniProtKB-KW"/>
</dbReference>
<keyword evidence="4" id="KW-0378">Hydrolase</keyword>
<sequence length="289" mass="32499">MILSMTGFAVQHRELGRVSLHIELRSVNSRFLDLAFRLGDDVRLAEPALREMLTARLSRGKVECRLYLQKNDAASAAEMSLNGALLQQLKAAQTQAQVVFPQAKALSVSELLRWPGMMADDSVGFDELMPVIREMAEAAIDEFLASRQREGAKLAGIIRERVDGMRELVLRAAPQMPVLVEAYQAKLTERLREAVATLDEDRIRQEVALFAQRIDVDEELDRLRTHLDEVTRILKKGGISGKRLDFLMQELNREANTLASKSAATDVTAVAMEMKVLIEQMREQVQNIE</sequence>
<evidence type="ECO:0000313" key="8">
    <source>
        <dbReference type="EMBL" id="TVO58809.1"/>
    </source>
</evidence>
<evidence type="ECO:0000259" key="6">
    <source>
        <dbReference type="Pfam" id="PF03755"/>
    </source>
</evidence>
<comment type="caution">
    <text evidence="8">The sequence shown here is derived from an EMBL/GenBank/DDBJ whole genome shotgun (WGS) entry which is preliminary data.</text>
</comment>
<dbReference type="NCBIfam" id="TIGR00255">
    <property type="entry name" value="YicC/YloC family endoribonuclease"/>
    <property type="match status" value="1"/>
</dbReference>
<dbReference type="PANTHER" id="PTHR30636">
    <property type="entry name" value="UPF0701 PROTEIN YICC"/>
    <property type="match status" value="1"/>
</dbReference>
<evidence type="ECO:0000256" key="3">
    <source>
        <dbReference type="ARBA" id="ARBA00022759"/>
    </source>
</evidence>
<dbReference type="Pfam" id="PF08340">
    <property type="entry name" value="YicC-like_C"/>
    <property type="match status" value="1"/>
</dbReference>
<dbReference type="PANTHER" id="PTHR30636:SF3">
    <property type="entry name" value="UPF0701 PROTEIN YICC"/>
    <property type="match status" value="1"/>
</dbReference>
<dbReference type="Pfam" id="PF03755">
    <property type="entry name" value="YicC-like_N"/>
    <property type="match status" value="1"/>
</dbReference>
<evidence type="ECO:0000259" key="7">
    <source>
        <dbReference type="Pfam" id="PF08340"/>
    </source>
</evidence>
<accession>A0A557R0X4</accession>
<dbReference type="OrthoDB" id="9771229at2"/>
<feature type="domain" description="Endoribonuclease YicC-like C-terminal" evidence="7">
    <location>
        <begin position="175"/>
        <end position="289"/>
    </location>
</feature>
<evidence type="ECO:0000256" key="1">
    <source>
        <dbReference type="ARBA" id="ARBA00001968"/>
    </source>
</evidence>
<keyword evidence="2" id="KW-0540">Nuclease</keyword>
<protein>
    <submittedName>
        <fullName evidence="8">YicC family protein</fullName>
    </submittedName>
</protein>
<keyword evidence="3" id="KW-0255">Endonuclease</keyword>
<dbReference type="EMBL" id="VMNK01000003">
    <property type="protein sequence ID" value="TVO58809.1"/>
    <property type="molecule type" value="Genomic_DNA"/>
</dbReference>
<dbReference type="GO" id="GO:0004521">
    <property type="term" value="F:RNA endonuclease activity"/>
    <property type="evidence" value="ECO:0007669"/>
    <property type="project" value="InterPro"/>
</dbReference>
<dbReference type="Proteomes" id="UP000319502">
    <property type="component" value="Unassembled WGS sequence"/>
</dbReference>
<dbReference type="RefSeq" id="WP_144308331.1">
    <property type="nucleotide sequence ID" value="NZ_VMNK01000003.1"/>
</dbReference>
<evidence type="ECO:0000256" key="4">
    <source>
        <dbReference type="ARBA" id="ARBA00022801"/>
    </source>
</evidence>
<keyword evidence="9" id="KW-1185">Reference proteome</keyword>
<evidence type="ECO:0000313" key="9">
    <source>
        <dbReference type="Proteomes" id="UP000319502"/>
    </source>
</evidence>
<dbReference type="InterPro" id="IPR013551">
    <property type="entry name" value="YicC-like_C"/>
</dbReference>
<dbReference type="InterPro" id="IPR013527">
    <property type="entry name" value="YicC-like_N"/>
</dbReference>
<name>A0A557R0X4_9RHOO</name>
<dbReference type="InterPro" id="IPR005229">
    <property type="entry name" value="YicC/YloC-like"/>
</dbReference>
<comment type="cofactor">
    <cofactor evidence="1">
        <name>a divalent metal cation</name>
        <dbReference type="ChEBI" id="CHEBI:60240"/>
    </cofactor>
</comment>
<comment type="similarity">
    <text evidence="5">Belongs to the YicC/YloC family.</text>
</comment>